<dbReference type="PANTHER" id="PTHR28674">
    <property type="entry name" value="SIMILAR TO DNA SEGMENT, CHR 10, WAYNE STATE UNIVERSITY 102,-EXPRESSED"/>
    <property type="match status" value="1"/>
</dbReference>
<dbReference type="Proteomes" id="UP000006352">
    <property type="component" value="Unassembled WGS sequence"/>
</dbReference>
<organism evidence="2 3">
    <name type="scientific">Fibroporia radiculosa</name>
    <dbReference type="NCBI Taxonomy" id="599839"/>
    <lineage>
        <taxon>Eukaryota</taxon>
        <taxon>Fungi</taxon>
        <taxon>Dikarya</taxon>
        <taxon>Basidiomycota</taxon>
        <taxon>Agaricomycotina</taxon>
        <taxon>Agaricomycetes</taxon>
        <taxon>Polyporales</taxon>
        <taxon>Fibroporiaceae</taxon>
        <taxon>Fibroporia</taxon>
    </lineage>
</organism>
<sequence>MDSEKYAVIETLEVEDEDQRRTRMGSLLRRLDASSSAAGEAVNDTPRMDDRTAATVPPLELLSRVQAFLPQLAASNAELSRRIRDDPRSVDIENTAEAEQYIEMASIFSQLAHHGPAPPDTPYDADLREEDTFSESASSDSSGIDSGSESDSDVSESDVSDEGDTSSEESEKILRPIKPLPKRALRKPNIVVVGEEPLARGEP</sequence>
<evidence type="ECO:0000256" key="1">
    <source>
        <dbReference type="SAM" id="MobiDB-lite"/>
    </source>
</evidence>
<dbReference type="EMBL" id="HE797024">
    <property type="protein sequence ID" value="CCM01244.1"/>
    <property type="molecule type" value="Genomic_DNA"/>
</dbReference>
<evidence type="ECO:0000313" key="3">
    <source>
        <dbReference type="Proteomes" id="UP000006352"/>
    </source>
</evidence>
<feature type="compositionally biased region" description="Low complexity" evidence="1">
    <location>
        <begin position="134"/>
        <end position="147"/>
    </location>
</feature>
<gene>
    <name evidence="2" type="ORF">FIBRA_03293</name>
</gene>
<keyword evidence="3" id="KW-1185">Reference proteome</keyword>
<dbReference type="GO" id="GO:0062064">
    <property type="term" value="F:box C/D methylation guide snoRNP complex binding"/>
    <property type="evidence" value="ECO:0007669"/>
    <property type="project" value="TreeGrafter"/>
</dbReference>
<feature type="compositionally biased region" description="Acidic residues" evidence="1">
    <location>
        <begin position="148"/>
        <end position="168"/>
    </location>
</feature>
<dbReference type="STRING" id="599839.J4H2B7"/>
<dbReference type="PANTHER" id="PTHR28674:SF1">
    <property type="entry name" value="NOP PROTEIN CHAPERONE 1"/>
    <property type="match status" value="1"/>
</dbReference>
<dbReference type="GeneID" id="24096155"/>
<feature type="region of interest" description="Disordered" evidence="1">
    <location>
        <begin position="112"/>
        <end position="203"/>
    </location>
</feature>
<dbReference type="InterPro" id="IPR027921">
    <property type="entry name" value="NOPCHAP1"/>
</dbReference>
<dbReference type="HOGENOM" id="CLU_108136_0_0_1"/>
<dbReference type="Pfam" id="PF15370">
    <property type="entry name" value="NOPCHAP1"/>
    <property type="match status" value="1"/>
</dbReference>
<dbReference type="OrthoDB" id="1112980at2759"/>
<feature type="region of interest" description="Disordered" evidence="1">
    <location>
        <begin position="31"/>
        <end position="51"/>
    </location>
</feature>
<accession>J4H2B7</accession>
<dbReference type="AlphaFoldDB" id="J4H2B7"/>
<dbReference type="RefSeq" id="XP_012180527.1">
    <property type="nucleotide sequence ID" value="XM_012325137.1"/>
</dbReference>
<protein>
    <submittedName>
        <fullName evidence="2">Uncharacterized protein</fullName>
    </submittedName>
</protein>
<dbReference type="GO" id="GO:0000492">
    <property type="term" value="P:box C/D snoRNP assembly"/>
    <property type="evidence" value="ECO:0007669"/>
    <property type="project" value="InterPro"/>
</dbReference>
<proteinExistence type="predicted"/>
<name>J4H2B7_9APHY</name>
<evidence type="ECO:0000313" key="2">
    <source>
        <dbReference type="EMBL" id="CCM01244.1"/>
    </source>
</evidence>
<reference evidence="2 3" key="1">
    <citation type="journal article" date="2012" name="Appl. Environ. Microbiol.">
        <title>Short-read sequencing for genomic analysis of the brown rot fungus Fibroporia radiculosa.</title>
        <authorList>
            <person name="Tang J.D."/>
            <person name="Perkins A.D."/>
            <person name="Sonstegard T.S."/>
            <person name="Schroeder S.G."/>
            <person name="Burgess S.C."/>
            <person name="Diehl S.V."/>
        </authorList>
    </citation>
    <scope>NUCLEOTIDE SEQUENCE [LARGE SCALE GENOMIC DNA]</scope>
    <source>
        <strain evidence="2 3">TFFH 294</strain>
    </source>
</reference>
<dbReference type="InParanoid" id="J4H2B7"/>